<name>A0ABW6K0Y3_9BACI</name>
<gene>
    <name evidence="1" type="ORF">ACFYKT_13760</name>
</gene>
<reference evidence="1 2" key="1">
    <citation type="submission" date="2024-08" db="EMBL/GenBank/DDBJ databases">
        <title>Two novel Cytobacillus novel species.</title>
        <authorList>
            <person name="Liu G."/>
        </authorList>
    </citation>
    <scope>NUCLEOTIDE SEQUENCE [LARGE SCALE GENOMIC DNA]</scope>
    <source>
        <strain evidence="1 2">FJAT-53684</strain>
    </source>
</reference>
<evidence type="ECO:0000313" key="2">
    <source>
        <dbReference type="Proteomes" id="UP001601058"/>
    </source>
</evidence>
<comment type="caution">
    <text evidence="1">The sequence shown here is derived from an EMBL/GenBank/DDBJ whole genome shotgun (WGS) entry which is preliminary data.</text>
</comment>
<proteinExistence type="predicted"/>
<evidence type="ECO:0000313" key="1">
    <source>
        <dbReference type="EMBL" id="MFE8697404.1"/>
    </source>
</evidence>
<keyword evidence="2" id="KW-1185">Reference proteome</keyword>
<dbReference type="Proteomes" id="UP001601058">
    <property type="component" value="Unassembled WGS sequence"/>
</dbReference>
<organism evidence="1 2">
    <name type="scientific">Cytobacillus mangrovibacter</name>
    <dbReference type="NCBI Taxonomy" id="3299024"/>
    <lineage>
        <taxon>Bacteria</taxon>
        <taxon>Bacillati</taxon>
        <taxon>Bacillota</taxon>
        <taxon>Bacilli</taxon>
        <taxon>Bacillales</taxon>
        <taxon>Bacillaceae</taxon>
        <taxon>Cytobacillus</taxon>
    </lineage>
</organism>
<sequence>MTKVRVLPEPHRYAICARADIPIKEFYKGVFEEVYIFFHPFIKPKTIDYDLFNPNTYPSKNEIRDNCEMITWEKFQSLAGVDSLKQLDTGLRTIILGLKKEYQDVQSARLILETCEKERIIQPTEGFFPEFVMNHLLKSIKTIGHDWIWLGDEFCTERKLEYIDDLISDNNVLGERKNLFTHDSSILITTHWDSHFSLLCSNRDTVKYLVDLCGLEGFFCTEKTEIYWCVP</sequence>
<protein>
    <submittedName>
        <fullName evidence="1">DUF2711 family protein</fullName>
    </submittedName>
</protein>
<dbReference type="EMBL" id="JBIACJ010000007">
    <property type="protein sequence ID" value="MFE8697404.1"/>
    <property type="molecule type" value="Genomic_DNA"/>
</dbReference>
<accession>A0ABW6K0Y3</accession>
<dbReference type="InterPro" id="IPR024250">
    <property type="entry name" value="DUF2711"/>
</dbReference>
<dbReference type="Pfam" id="PF10924">
    <property type="entry name" value="DUF2711"/>
    <property type="match status" value="1"/>
</dbReference>
<dbReference type="RefSeq" id="WP_389220529.1">
    <property type="nucleotide sequence ID" value="NZ_JBIACJ010000007.1"/>
</dbReference>